<evidence type="ECO:0000259" key="9">
    <source>
        <dbReference type="PROSITE" id="PS50119"/>
    </source>
</evidence>
<dbReference type="PROSITE" id="PS00518">
    <property type="entry name" value="ZF_RING_1"/>
    <property type="match status" value="1"/>
</dbReference>
<dbReference type="InterPro" id="IPR051051">
    <property type="entry name" value="E3_ubiq-ligase_TRIM/RNF"/>
</dbReference>
<evidence type="ECO:0000313" key="11">
    <source>
        <dbReference type="EMBL" id="KAL0970065.1"/>
    </source>
</evidence>
<dbReference type="SMART" id="SM00449">
    <property type="entry name" value="SPRY"/>
    <property type="match status" value="1"/>
</dbReference>
<dbReference type="PROSITE" id="PS50089">
    <property type="entry name" value="ZF_RING_2"/>
    <property type="match status" value="1"/>
</dbReference>
<evidence type="ECO:0000256" key="1">
    <source>
        <dbReference type="ARBA" id="ARBA00022588"/>
    </source>
</evidence>
<dbReference type="InterPro" id="IPR001870">
    <property type="entry name" value="B30.2/SPRY"/>
</dbReference>
<dbReference type="InterPro" id="IPR017907">
    <property type="entry name" value="Znf_RING_CS"/>
</dbReference>
<keyword evidence="5" id="KW-0391">Immunity</keyword>
<dbReference type="PROSITE" id="PS50188">
    <property type="entry name" value="B302_SPRY"/>
    <property type="match status" value="1"/>
</dbReference>
<evidence type="ECO:0000259" key="10">
    <source>
        <dbReference type="PROSITE" id="PS50188"/>
    </source>
</evidence>
<keyword evidence="12" id="KW-1185">Reference proteome</keyword>
<reference evidence="11 12" key="1">
    <citation type="submission" date="2024-06" db="EMBL/GenBank/DDBJ databases">
        <authorList>
            <person name="Pan Q."/>
            <person name="Wen M."/>
            <person name="Jouanno E."/>
            <person name="Zahm M."/>
            <person name="Klopp C."/>
            <person name="Cabau C."/>
            <person name="Louis A."/>
            <person name="Berthelot C."/>
            <person name="Parey E."/>
            <person name="Roest Crollius H."/>
            <person name="Montfort J."/>
            <person name="Robinson-Rechavi M."/>
            <person name="Bouchez O."/>
            <person name="Lampietro C."/>
            <person name="Lopez Roques C."/>
            <person name="Donnadieu C."/>
            <person name="Postlethwait J."/>
            <person name="Bobe J."/>
            <person name="Verreycken H."/>
            <person name="Guiguen Y."/>
        </authorList>
    </citation>
    <scope>NUCLEOTIDE SEQUENCE [LARGE SCALE GENOMIC DNA]</scope>
    <source>
        <strain evidence="11">Up_M1</strain>
        <tissue evidence="11">Testis</tissue>
    </source>
</reference>
<dbReference type="AlphaFoldDB" id="A0ABD0WEH1"/>
<keyword evidence="7" id="KW-0175">Coiled coil</keyword>
<dbReference type="SUPFAM" id="SSF49899">
    <property type="entry name" value="Concanavalin A-like lectins/glucanases"/>
    <property type="match status" value="1"/>
</dbReference>
<comment type="caution">
    <text evidence="11">The sequence shown here is derived from an EMBL/GenBank/DDBJ whole genome shotgun (WGS) entry which is preliminary data.</text>
</comment>
<evidence type="ECO:0000256" key="7">
    <source>
        <dbReference type="SAM" id="Coils"/>
    </source>
</evidence>
<dbReference type="InterPro" id="IPR013320">
    <property type="entry name" value="ConA-like_dom_sf"/>
</dbReference>
<dbReference type="Proteomes" id="UP001557470">
    <property type="component" value="Unassembled WGS sequence"/>
</dbReference>
<dbReference type="CDD" id="cd19769">
    <property type="entry name" value="Bbox2_TRIM16-like"/>
    <property type="match status" value="1"/>
</dbReference>
<dbReference type="PRINTS" id="PR01407">
    <property type="entry name" value="BUTYPHLNCDUF"/>
</dbReference>
<dbReference type="InterPro" id="IPR003879">
    <property type="entry name" value="Butyrophylin_SPRY"/>
</dbReference>
<dbReference type="SUPFAM" id="SSF57845">
    <property type="entry name" value="B-box zinc-binding domain"/>
    <property type="match status" value="1"/>
</dbReference>
<evidence type="ECO:0000259" key="8">
    <source>
        <dbReference type="PROSITE" id="PS50089"/>
    </source>
</evidence>
<dbReference type="SMART" id="SM00336">
    <property type="entry name" value="BBOX"/>
    <property type="match status" value="1"/>
</dbReference>
<dbReference type="GO" id="GO:0005737">
    <property type="term" value="C:cytoplasm"/>
    <property type="evidence" value="ECO:0007669"/>
    <property type="project" value="UniProtKB-ARBA"/>
</dbReference>
<evidence type="ECO:0008006" key="13">
    <source>
        <dbReference type="Google" id="ProtNLM"/>
    </source>
</evidence>
<organism evidence="11 12">
    <name type="scientific">Umbra pygmaea</name>
    <name type="common">Eastern mudminnow</name>
    <dbReference type="NCBI Taxonomy" id="75934"/>
    <lineage>
        <taxon>Eukaryota</taxon>
        <taxon>Metazoa</taxon>
        <taxon>Chordata</taxon>
        <taxon>Craniata</taxon>
        <taxon>Vertebrata</taxon>
        <taxon>Euteleostomi</taxon>
        <taxon>Actinopterygii</taxon>
        <taxon>Neopterygii</taxon>
        <taxon>Teleostei</taxon>
        <taxon>Protacanthopterygii</taxon>
        <taxon>Esociformes</taxon>
        <taxon>Umbridae</taxon>
        <taxon>Umbra</taxon>
    </lineage>
</organism>
<dbReference type="SMART" id="SM00589">
    <property type="entry name" value="PRY"/>
    <property type="match status" value="1"/>
</dbReference>
<gene>
    <name evidence="11" type="ORF">UPYG_G00236660</name>
</gene>
<evidence type="ECO:0000313" key="12">
    <source>
        <dbReference type="Proteomes" id="UP001557470"/>
    </source>
</evidence>
<sequence length="533" mass="61341">MASFLNESQFQCSICLEMFADPVSTPCGHNFCKTCIGDYWDRSDQCQCPLCKETFYRRPELRINSSFRELVDHLKNIAVDEKCIAASGDVACDVCTGKKLKALKSCLVCLTSYCGTHLEPHQRVVALKRHKLINPVENLEDRMCKKHERLLEVFCRSDQTFVCQICAEIDHKHHHTVPIQMESQEKLIQIQKTKVEVQQMIQNHQTMLEEINASVQLSKNKAEKEIADSLEVFTAMIQSMERIQFELINVIEEKQKLAERRAEGLIKDLEQEITDLKRRSSELEQLSQTEDHLHLLQSFSQACALQKTKDWTNISVLQIDFLSCSRNAVCQFQDYVANIIRTLSSTELKKMQNYSADVTMDHNTAGPWLILSEDGKQVKKSTKKQKVPDNPERFTQDVCVLAKQGYNFGKHYWEVGVQGKENWVVGVACETVPRKEFLSPEPEKGLWTFCHRDGKEYLSFQKVPIYVLPCTRPQKVGIFLDYEEGQVSFFDVEEKSHIFSYTGHTFKGKIFPIFDPCLTADKNDIIPLKITKS</sequence>
<dbReference type="InterPro" id="IPR001841">
    <property type="entry name" value="Znf_RING"/>
</dbReference>
<evidence type="ECO:0000256" key="2">
    <source>
        <dbReference type="ARBA" id="ARBA00022723"/>
    </source>
</evidence>
<dbReference type="PANTHER" id="PTHR25465:SF32">
    <property type="entry name" value="BLOODTHIRSTY-RELATED GENE FAMILY, MEMBER 16 ISOFORM X1-RELATED"/>
    <property type="match status" value="1"/>
</dbReference>
<evidence type="ECO:0000256" key="4">
    <source>
        <dbReference type="ARBA" id="ARBA00022833"/>
    </source>
</evidence>
<evidence type="ECO:0000256" key="3">
    <source>
        <dbReference type="ARBA" id="ARBA00022771"/>
    </source>
</evidence>
<dbReference type="InterPro" id="IPR027370">
    <property type="entry name" value="Znf-RING_euk"/>
</dbReference>
<keyword evidence="1" id="KW-0399">Innate immunity</keyword>
<feature type="domain" description="B30.2/SPRY" evidence="10">
    <location>
        <begin position="338"/>
        <end position="533"/>
    </location>
</feature>
<dbReference type="SMART" id="SM00184">
    <property type="entry name" value="RING"/>
    <property type="match status" value="1"/>
</dbReference>
<dbReference type="InterPro" id="IPR058030">
    <property type="entry name" value="TRIM8/14/16/25/29/45/65_CC"/>
</dbReference>
<dbReference type="InterPro" id="IPR003877">
    <property type="entry name" value="SPRY_dom"/>
</dbReference>
<keyword evidence="3 6" id="KW-0863">Zinc-finger</keyword>
<dbReference type="Gene3D" id="3.30.40.10">
    <property type="entry name" value="Zinc/RING finger domain, C3HC4 (zinc finger)"/>
    <property type="match status" value="1"/>
</dbReference>
<dbReference type="Pfam" id="PF13765">
    <property type="entry name" value="PRY"/>
    <property type="match status" value="1"/>
</dbReference>
<dbReference type="Gene3D" id="3.30.160.60">
    <property type="entry name" value="Classic Zinc Finger"/>
    <property type="match status" value="1"/>
</dbReference>
<dbReference type="Pfam" id="PF00622">
    <property type="entry name" value="SPRY"/>
    <property type="match status" value="1"/>
</dbReference>
<accession>A0ABD0WEH1</accession>
<dbReference type="Gene3D" id="4.10.830.40">
    <property type="match status" value="1"/>
</dbReference>
<evidence type="ECO:0000256" key="6">
    <source>
        <dbReference type="PROSITE-ProRule" id="PRU00024"/>
    </source>
</evidence>
<dbReference type="Pfam" id="PF13445">
    <property type="entry name" value="zf-RING_UBOX"/>
    <property type="match status" value="1"/>
</dbReference>
<name>A0ABD0WEH1_UMBPY</name>
<feature type="coiled-coil region" evidence="7">
    <location>
        <begin position="240"/>
        <end position="286"/>
    </location>
</feature>
<dbReference type="Pfam" id="PF25600">
    <property type="entry name" value="TRIM_CC"/>
    <property type="match status" value="1"/>
</dbReference>
<dbReference type="GO" id="GO:0008270">
    <property type="term" value="F:zinc ion binding"/>
    <property type="evidence" value="ECO:0007669"/>
    <property type="project" value="UniProtKB-KW"/>
</dbReference>
<feature type="domain" description="RING-type" evidence="8">
    <location>
        <begin position="12"/>
        <end position="52"/>
    </location>
</feature>
<dbReference type="EMBL" id="JAGEUA010000007">
    <property type="protein sequence ID" value="KAL0970065.1"/>
    <property type="molecule type" value="Genomic_DNA"/>
</dbReference>
<feature type="domain" description="B box-type" evidence="9">
    <location>
        <begin position="139"/>
        <end position="179"/>
    </location>
</feature>
<keyword evidence="2" id="KW-0479">Metal-binding</keyword>
<protein>
    <recommendedName>
        <fullName evidence="13">E3 ubiquitin-protein ligase TRIM39-like</fullName>
    </recommendedName>
</protein>
<dbReference type="GO" id="GO:0045087">
    <property type="term" value="P:innate immune response"/>
    <property type="evidence" value="ECO:0007669"/>
    <property type="project" value="UniProtKB-KW"/>
</dbReference>
<dbReference type="PROSITE" id="PS50119">
    <property type="entry name" value="ZF_BBOX"/>
    <property type="match status" value="1"/>
</dbReference>
<dbReference type="FunFam" id="2.60.120.920:FF:000004">
    <property type="entry name" value="Butyrophilin subfamily 1 member A1"/>
    <property type="match status" value="1"/>
</dbReference>
<proteinExistence type="predicted"/>
<dbReference type="CDD" id="cd13733">
    <property type="entry name" value="SPRY_PRY_C-I_1"/>
    <property type="match status" value="1"/>
</dbReference>
<dbReference type="InterPro" id="IPR000315">
    <property type="entry name" value="Znf_B-box"/>
</dbReference>
<dbReference type="InterPro" id="IPR006574">
    <property type="entry name" value="PRY"/>
</dbReference>
<dbReference type="InterPro" id="IPR043136">
    <property type="entry name" value="B30.2/SPRY_sf"/>
</dbReference>
<dbReference type="SUPFAM" id="SSF57850">
    <property type="entry name" value="RING/U-box"/>
    <property type="match status" value="1"/>
</dbReference>
<dbReference type="PANTHER" id="PTHR25465">
    <property type="entry name" value="B-BOX DOMAIN CONTAINING"/>
    <property type="match status" value="1"/>
</dbReference>
<dbReference type="Pfam" id="PF00643">
    <property type="entry name" value="zf-B_box"/>
    <property type="match status" value="1"/>
</dbReference>
<evidence type="ECO:0000256" key="5">
    <source>
        <dbReference type="ARBA" id="ARBA00022859"/>
    </source>
</evidence>
<dbReference type="InterPro" id="IPR013083">
    <property type="entry name" value="Znf_RING/FYVE/PHD"/>
</dbReference>
<dbReference type="Gene3D" id="2.60.120.920">
    <property type="match status" value="1"/>
</dbReference>
<keyword evidence="4" id="KW-0862">Zinc</keyword>